<dbReference type="Gene3D" id="3.60.15.10">
    <property type="entry name" value="Ribonuclease Z/Hydroxyacylglutathione hydrolase-like"/>
    <property type="match status" value="1"/>
</dbReference>
<geneLocation type="plasmid" evidence="3">
    <name>MAGMO_p1</name>
</geneLocation>
<protein>
    <submittedName>
        <fullName evidence="2">Beta-lactamase domain protein</fullName>
    </submittedName>
</protein>
<dbReference type="AlphaFoldDB" id="A0A1S7LQ67"/>
<sequence>MKIRFWGVRGSIASPGTDTVRYGGNTTCIEVRTDDNHVIILDGGTGIFPLAQSLLRELPVTCNIFITHTHWDHIQGLPFFIPQYIPANKLVLHGAHDPVAQRDLRQILSYQYQYCYFPVREVELKANLEYVTLKEYQSVQVGDAVVSCIYMNHPVLNFGYRIDCNGKSVFFTGDHEPIYNIYDDKHHDHEEYSRFIEQKDLAILDFIKDVDVLIADTSYTEEEYEAKRGWGHGTYDTSVALAKAANAKHLFFTHHEPTRNDDQLEQIYQTAMNKYPRKEGDPHYYLAQEGLEFEV</sequence>
<evidence type="ECO:0000313" key="2">
    <source>
        <dbReference type="EMBL" id="CRH08247.1"/>
    </source>
</evidence>
<keyword evidence="3" id="KW-0614">Plasmid</keyword>
<gene>
    <name evidence="2" type="ORF">MAGMO_4119</name>
    <name evidence="3" type="ORF">MAGMO_p10015</name>
</gene>
<dbReference type="PANTHER" id="PTHR42663:SF4">
    <property type="entry name" value="SLL1036 PROTEIN"/>
    <property type="match status" value="1"/>
</dbReference>
<evidence type="ECO:0000259" key="1">
    <source>
        <dbReference type="SMART" id="SM00849"/>
    </source>
</evidence>
<dbReference type="RefSeq" id="WP_176704643.1">
    <property type="nucleotide sequence ID" value="NZ_LO017728.1"/>
</dbReference>
<accession>A0A1S7LQ67</accession>
<dbReference type="SMART" id="SM00849">
    <property type="entry name" value="Lactamase_B"/>
    <property type="match status" value="1"/>
</dbReference>
<dbReference type="CDD" id="cd07715">
    <property type="entry name" value="TaR3-like_MBL-fold"/>
    <property type="match status" value="1"/>
</dbReference>
<reference evidence="2" key="1">
    <citation type="submission" date="2015-04" db="EMBL/GenBank/DDBJ databases">
        <authorList>
            <person name="Syromyatnikov M.Y."/>
            <person name="Popov V.N."/>
        </authorList>
    </citation>
    <scope>NUCLEOTIDE SEQUENCE</scope>
    <source>
        <strain evidence="2">MO-1</strain>
        <plasmid evidence="3">MAGMO_p1</plasmid>
    </source>
</reference>
<evidence type="ECO:0000313" key="3">
    <source>
        <dbReference type="EMBL" id="CRH08314.1"/>
    </source>
</evidence>
<dbReference type="EMBL" id="LO017727">
    <property type="protein sequence ID" value="CRH08247.1"/>
    <property type="molecule type" value="Genomic_DNA"/>
</dbReference>
<dbReference type="EMBL" id="LO017728">
    <property type="protein sequence ID" value="CRH08314.1"/>
    <property type="molecule type" value="Genomic_DNA"/>
</dbReference>
<dbReference type="Pfam" id="PF12706">
    <property type="entry name" value="Lactamase_B_2"/>
    <property type="match status" value="1"/>
</dbReference>
<dbReference type="InterPro" id="IPR001279">
    <property type="entry name" value="Metallo-B-lactamas"/>
</dbReference>
<proteinExistence type="predicted"/>
<name>A0A1S7LQ67_MAGMO</name>
<dbReference type="PANTHER" id="PTHR42663">
    <property type="entry name" value="HYDROLASE C777.06C-RELATED-RELATED"/>
    <property type="match status" value="1"/>
</dbReference>
<feature type="domain" description="Metallo-beta-lactamase" evidence="1">
    <location>
        <begin position="25"/>
        <end position="216"/>
    </location>
</feature>
<dbReference type="SUPFAM" id="SSF56281">
    <property type="entry name" value="Metallo-hydrolase/oxidoreductase"/>
    <property type="match status" value="1"/>
</dbReference>
<organism evidence="2">
    <name type="scientific">Magnetococcus massalia (strain MO-1)</name>
    <dbReference type="NCBI Taxonomy" id="451514"/>
    <lineage>
        <taxon>Bacteria</taxon>
        <taxon>Pseudomonadati</taxon>
        <taxon>Pseudomonadota</taxon>
        <taxon>Magnetococcia</taxon>
        <taxon>Magnetococcales</taxon>
        <taxon>Magnetococcaceae</taxon>
        <taxon>Magnetococcus</taxon>
    </lineage>
</organism>
<dbReference type="InterPro" id="IPR036866">
    <property type="entry name" value="RibonucZ/Hydroxyglut_hydro"/>
</dbReference>